<dbReference type="AlphaFoldDB" id="A0A1I7Z2D8"/>
<name>A0A1I7Z2D8_9BILA</name>
<reference evidence="3" key="1">
    <citation type="submission" date="2016-11" db="UniProtKB">
        <authorList>
            <consortium name="WormBaseParasite"/>
        </authorList>
    </citation>
    <scope>IDENTIFICATION</scope>
</reference>
<dbReference type="Proteomes" id="UP000095287">
    <property type="component" value="Unplaced"/>
</dbReference>
<evidence type="ECO:0000313" key="3">
    <source>
        <dbReference type="WBParaSite" id="L893_g21915.t1"/>
    </source>
</evidence>
<sequence>MSLTNSTKDRLRVQICRVEPPRLSGDPHQINVALICTLKLVEVQMKLRRNTGKTGKHKEKVFHSLKLSAQDKNDGHLKKAIKDNNGADLHTCERNPTRLPHSPTHVLHAISS</sequence>
<accession>A0A1I7Z2D8</accession>
<proteinExistence type="predicted"/>
<dbReference type="WBParaSite" id="L893_g21915.t1">
    <property type="protein sequence ID" value="L893_g21915.t1"/>
    <property type="gene ID" value="L893_g21915"/>
</dbReference>
<protein>
    <submittedName>
        <fullName evidence="3">Uncharacterized protein</fullName>
    </submittedName>
</protein>
<feature type="region of interest" description="Disordered" evidence="1">
    <location>
        <begin position="85"/>
        <end position="112"/>
    </location>
</feature>
<evidence type="ECO:0000256" key="1">
    <source>
        <dbReference type="SAM" id="MobiDB-lite"/>
    </source>
</evidence>
<keyword evidence="2" id="KW-1185">Reference proteome</keyword>
<organism evidence="2 3">
    <name type="scientific">Steinernema glaseri</name>
    <dbReference type="NCBI Taxonomy" id="37863"/>
    <lineage>
        <taxon>Eukaryota</taxon>
        <taxon>Metazoa</taxon>
        <taxon>Ecdysozoa</taxon>
        <taxon>Nematoda</taxon>
        <taxon>Chromadorea</taxon>
        <taxon>Rhabditida</taxon>
        <taxon>Tylenchina</taxon>
        <taxon>Panagrolaimomorpha</taxon>
        <taxon>Strongyloidoidea</taxon>
        <taxon>Steinernematidae</taxon>
        <taxon>Steinernema</taxon>
    </lineage>
</organism>
<evidence type="ECO:0000313" key="2">
    <source>
        <dbReference type="Proteomes" id="UP000095287"/>
    </source>
</evidence>